<accession>A0A378TPC7</accession>
<evidence type="ECO:0000313" key="1">
    <source>
        <dbReference type="EMBL" id="STZ62611.1"/>
    </source>
</evidence>
<dbReference type="OrthoDB" id="7857010at2"/>
<proteinExistence type="predicted"/>
<dbReference type="Proteomes" id="UP000254978">
    <property type="component" value="Unassembled WGS sequence"/>
</dbReference>
<dbReference type="EMBL" id="UGQT01000001">
    <property type="protein sequence ID" value="STZ62611.1"/>
    <property type="molecule type" value="Genomic_DNA"/>
</dbReference>
<evidence type="ECO:0000313" key="2">
    <source>
        <dbReference type="Proteomes" id="UP000254978"/>
    </source>
</evidence>
<evidence type="ECO:0008006" key="3">
    <source>
        <dbReference type="Google" id="ProtNLM"/>
    </source>
</evidence>
<dbReference type="RefSeq" id="WP_115281278.1">
    <property type="nucleotide sequence ID" value="NZ_AP022600.1"/>
</dbReference>
<sequence>MNTTVWIHYARPRSAWYELPEQTQAELQRTWAALDSHAQSAGAQSMGSFFVRGQSDYSTVEIWSFAGYEAAYEHWAAKVAAGYAEWFEFSNNVGNRLP</sequence>
<name>A0A378TPC7_9MYCO</name>
<protein>
    <recommendedName>
        <fullName evidence="3">ABM domain-containing protein</fullName>
    </recommendedName>
</protein>
<gene>
    <name evidence="1" type="ORF">NCTC10821_06180</name>
</gene>
<organism evidence="1 2">
    <name type="scientific">Mycolicibacterium tokaiense</name>
    <dbReference type="NCBI Taxonomy" id="39695"/>
    <lineage>
        <taxon>Bacteria</taxon>
        <taxon>Bacillati</taxon>
        <taxon>Actinomycetota</taxon>
        <taxon>Actinomycetes</taxon>
        <taxon>Mycobacteriales</taxon>
        <taxon>Mycobacteriaceae</taxon>
        <taxon>Mycolicibacterium</taxon>
    </lineage>
</organism>
<reference evidence="1 2" key="1">
    <citation type="submission" date="2018-06" db="EMBL/GenBank/DDBJ databases">
        <authorList>
            <consortium name="Pathogen Informatics"/>
            <person name="Doyle S."/>
        </authorList>
    </citation>
    <scope>NUCLEOTIDE SEQUENCE [LARGE SCALE GENOMIC DNA]</scope>
    <source>
        <strain evidence="1 2">NCTC10821</strain>
    </source>
</reference>
<dbReference type="AlphaFoldDB" id="A0A378TPC7"/>
<keyword evidence="2" id="KW-1185">Reference proteome</keyword>